<organism evidence="2 3">
    <name type="scientific">Mycoplasmopsis arginini</name>
    <name type="common">Mycoplasma arginini</name>
    <dbReference type="NCBI Taxonomy" id="2094"/>
    <lineage>
        <taxon>Bacteria</taxon>
        <taxon>Bacillati</taxon>
        <taxon>Mycoplasmatota</taxon>
        <taxon>Mycoplasmoidales</taxon>
        <taxon>Metamycoplasmataceae</taxon>
        <taxon>Mycoplasmopsis</taxon>
    </lineage>
</organism>
<reference evidence="2" key="1">
    <citation type="submission" date="2024-01" db="EMBL/GenBank/DDBJ databases">
        <title>Complete genome sequence of Mycoplasma arginini type strain G 230.</title>
        <authorList>
            <person name="Spergser J."/>
        </authorList>
    </citation>
    <scope>NUCLEOTIDE SEQUENCE</scope>
    <source>
        <strain evidence="2">NCTC 10129</strain>
    </source>
</reference>
<proteinExistence type="predicted"/>
<name>A0ABZ2AJD8_MYCAR</name>
<dbReference type="Proteomes" id="UP001432074">
    <property type="component" value="Chromosome"/>
</dbReference>
<sequence length="108" mass="11244">MTILLAENTAANDNAANLLKQISAPIFNQVLSIGTIVLGVIVGILAVSCIFAAVSAQFKLKSADRDAASAAKRRMKNILIAFIVGLIILALFGTTMGIIGTATGIWTK</sequence>
<keyword evidence="3" id="KW-1185">Reference proteome</keyword>
<feature type="transmembrane region" description="Helical" evidence="1">
    <location>
        <begin position="30"/>
        <end position="56"/>
    </location>
</feature>
<accession>A0ABZ2AJD8</accession>
<keyword evidence="1" id="KW-0472">Membrane</keyword>
<dbReference type="EMBL" id="CP143577">
    <property type="protein sequence ID" value="WVN22231.1"/>
    <property type="molecule type" value="Genomic_DNA"/>
</dbReference>
<evidence type="ECO:0000256" key="1">
    <source>
        <dbReference type="SAM" id="Phobius"/>
    </source>
</evidence>
<evidence type="ECO:0000313" key="3">
    <source>
        <dbReference type="Proteomes" id="UP001432074"/>
    </source>
</evidence>
<dbReference type="RefSeq" id="WP_129694563.1">
    <property type="nucleotide sequence ID" value="NZ_CP143577.1"/>
</dbReference>
<gene>
    <name evidence="2" type="ORF">V2E25_01370</name>
</gene>
<keyword evidence="1" id="KW-0812">Transmembrane</keyword>
<evidence type="ECO:0000313" key="2">
    <source>
        <dbReference type="EMBL" id="WVN22231.1"/>
    </source>
</evidence>
<feature type="transmembrane region" description="Helical" evidence="1">
    <location>
        <begin position="77"/>
        <end position="106"/>
    </location>
</feature>
<dbReference type="NCBIfam" id="NF045849">
    <property type="entry name" value="ICE_MMCAP2_0565"/>
    <property type="match status" value="1"/>
</dbReference>
<keyword evidence="1" id="KW-1133">Transmembrane helix</keyword>
<protein>
    <submittedName>
        <fullName evidence="2">Uncharacterized protein</fullName>
    </submittedName>
</protein>